<accession>A0A2N5DXQ1</accession>
<comment type="caution">
    <text evidence="10">The sequence shown here is derived from an EMBL/GenBank/DDBJ whole genome shotgun (WGS) entry which is preliminary data.</text>
</comment>
<evidence type="ECO:0000313" key="11">
    <source>
        <dbReference type="Proteomes" id="UP000234503"/>
    </source>
</evidence>
<evidence type="ECO:0000256" key="1">
    <source>
        <dbReference type="ARBA" id="ARBA00004752"/>
    </source>
</evidence>
<dbReference type="CDD" id="cd16913">
    <property type="entry name" value="YkuD_like"/>
    <property type="match status" value="1"/>
</dbReference>
<keyword evidence="3" id="KW-0808">Transferase</keyword>
<sequence>MGKIALMLAMFLCLPWVATPSSASEQVPVTQNIKQQLLGTPVYIQIFKEERTLELYGKMGNEFRLLGAYRICNFSGGLGPKRREGDFKSPEGFYSVDIRHLKPNSRFYRAINIGYPNAYDRAQGYSGNYLMIHGECKSIGCYAMTNAYMDEIFTYVDAALRNGQVKVDIAIYPFRMTDTNLQRHRMSSYYTFWRGLQPGYRYFSEKHLPPTVTVANGQYVFNPAIIGTQNISEYAFTETK</sequence>
<feature type="signal peptide" evidence="8">
    <location>
        <begin position="1"/>
        <end position="23"/>
    </location>
</feature>
<keyword evidence="6 7" id="KW-0961">Cell wall biogenesis/degradation</keyword>
<keyword evidence="8" id="KW-0732">Signal</keyword>
<comment type="similarity">
    <text evidence="2">Belongs to the YkuD family.</text>
</comment>
<dbReference type="GO" id="GO:0008360">
    <property type="term" value="P:regulation of cell shape"/>
    <property type="evidence" value="ECO:0007669"/>
    <property type="project" value="UniProtKB-UniRule"/>
</dbReference>
<evidence type="ECO:0000259" key="9">
    <source>
        <dbReference type="PROSITE" id="PS52029"/>
    </source>
</evidence>
<evidence type="ECO:0000256" key="8">
    <source>
        <dbReference type="SAM" id="SignalP"/>
    </source>
</evidence>
<dbReference type="GO" id="GO:0016740">
    <property type="term" value="F:transferase activity"/>
    <property type="evidence" value="ECO:0007669"/>
    <property type="project" value="UniProtKB-KW"/>
</dbReference>
<dbReference type="GO" id="GO:0004180">
    <property type="term" value="F:carboxypeptidase activity"/>
    <property type="evidence" value="ECO:0007669"/>
    <property type="project" value="UniProtKB-ARBA"/>
</dbReference>
<evidence type="ECO:0000256" key="2">
    <source>
        <dbReference type="ARBA" id="ARBA00005992"/>
    </source>
</evidence>
<organism evidence="10 11">
    <name type="scientific">Chimaeribacter coloradensis</name>
    <dbReference type="NCBI Taxonomy" id="2060068"/>
    <lineage>
        <taxon>Bacteria</taxon>
        <taxon>Pseudomonadati</taxon>
        <taxon>Pseudomonadota</taxon>
        <taxon>Gammaproteobacteria</taxon>
        <taxon>Enterobacterales</taxon>
        <taxon>Yersiniaceae</taxon>
        <taxon>Chimaeribacter</taxon>
    </lineage>
</organism>
<evidence type="ECO:0000256" key="6">
    <source>
        <dbReference type="ARBA" id="ARBA00023316"/>
    </source>
</evidence>
<evidence type="ECO:0000256" key="5">
    <source>
        <dbReference type="ARBA" id="ARBA00022984"/>
    </source>
</evidence>
<evidence type="ECO:0000256" key="3">
    <source>
        <dbReference type="ARBA" id="ARBA00022679"/>
    </source>
</evidence>
<feature type="active site" description="Nucleophile" evidence="7">
    <location>
        <position position="141"/>
    </location>
</feature>
<dbReference type="PANTHER" id="PTHR36699">
    <property type="entry name" value="LD-TRANSPEPTIDASE"/>
    <property type="match status" value="1"/>
</dbReference>
<dbReference type="InterPro" id="IPR005490">
    <property type="entry name" value="LD_TPept_cat_dom"/>
</dbReference>
<dbReference type="NCBIfam" id="NF040599">
    <property type="entry name" value="LdtF_DpaA_YafK"/>
    <property type="match status" value="1"/>
</dbReference>
<dbReference type="SUPFAM" id="SSF141523">
    <property type="entry name" value="L,D-transpeptidase catalytic domain-like"/>
    <property type="match status" value="1"/>
</dbReference>
<gene>
    <name evidence="10" type="ORF">CYR32_15645</name>
</gene>
<dbReference type="RefSeq" id="WP_101826061.1">
    <property type="nucleotide sequence ID" value="NZ_PJZH01000019.1"/>
</dbReference>
<evidence type="ECO:0000313" key="10">
    <source>
        <dbReference type="EMBL" id="PLR32217.1"/>
    </source>
</evidence>
<dbReference type="GO" id="GO:0009252">
    <property type="term" value="P:peptidoglycan biosynthetic process"/>
    <property type="evidence" value="ECO:0007669"/>
    <property type="project" value="UniProtKB-UniPathway"/>
</dbReference>
<dbReference type="PROSITE" id="PS52029">
    <property type="entry name" value="LD_TPASE"/>
    <property type="match status" value="1"/>
</dbReference>
<dbReference type="Proteomes" id="UP000234503">
    <property type="component" value="Unassembled WGS sequence"/>
</dbReference>
<comment type="pathway">
    <text evidence="1 7">Cell wall biogenesis; peptidoglycan biosynthesis.</text>
</comment>
<protein>
    <submittedName>
        <fullName evidence="10">Transpeptidase</fullName>
    </submittedName>
</protein>
<dbReference type="AlphaFoldDB" id="A0A2N5DXQ1"/>
<dbReference type="PANTHER" id="PTHR36699:SF1">
    <property type="entry name" value="L,D-TRANSPEPTIDASE YAFK-RELATED"/>
    <property type="match status" value="1"/>
</dbReference>
<dbReference type="EMBL" id="PJZH01000019">
    <property type="protein sequence ID" value="PLR32217.1"/>
    <property type="molecule type" value="Genomic_DNA"/>
</dbReference>
<keyword evidence="5 7" id="KW-0573">Peptidoglycan synthesis</keyword>
<name>A0A2N5DXQ1_9GAMM</name>
<evidence type="ECO:0000256" key="7">
    <source>
        <dbReference type="PROSITE-ProRule" id="PRU01373"/>
    </source>
</evidence>
<proteinExistence type="inferred from homology"/>
<feature type="active site" description="Proton donor/acceptor" evidence="7">
    <location>
        <position position="133"/>
    </location>
</feature>
<reference evidence="10 11" key="1">
    <citation type="submission" date="2017-12" db="EMBL/GenBank/DDBJ databases">
        <title>Characterization of six clinical isolates of Enterochimera gen. nov., a novel genus of the Yersiniaciae family and the three species Enterochimera arupensis sp. nov., Enterochimera coloradensis sp. nov, and Enterochimera californica sp. nov.</title>
        <authorList>
            <person name="Rossi A."/>
            <person name="Fisher M."/>
        </authorList>
    </citation>
    <scope>NUCLEOTIDE SEQUENCE [LARGE SCALE GENOMIC DNA]</scope>
    <source>
        <strain evidence="11">2016-Iso4</strain>
    </source>
</reference>
<dbReference type="InterPro" id="IPR038063">
    <property type="entry name" value="Transpep_catalytic_dom"/>
</dbReference>
<feature type="chain" id="PRO_5014950407" evidence="8">
    <location>
        <begin position="24"/>
        <end position="240"/>
    </location>
</feature>
<dbReference type="UniPathway" id="UPA00219"/>
<dbReference type="OrthoDB" id="9809748at2"/>
<dbReference type="Pfam" id="PF03734">
    <property type="entry name" value="YkuD"/>
    <property type="match status" value="1"/>
</dbReference>
<evidence type="ECO:0000256" key="4">
    <source>
        <dbReference type="ARBA" id="ARBA00022960"/>
    </source>
</evidence>
<keyword evidence="11" id="KW-1185">Reference proteome</keyword>
<keyword evidence="4 7" id="KW-0133">Cell shape</keyword>
<feature type="domain" description="L,D-TPase catalytic" evidence="9">
    <location>
        <begin position="42"/>
        <end position="172"/>
    </location>
</feature>
<dbReference type="GO" id="GO:0071555">
    <property type="term" value="P:cell wall organization"/>
    <property type="evidence" value="ECO:0007669"/>
    <property type="project" value="UniProtKB-UniRule"/>
</dbReference>